<dbReference type="InParanoid" id="A0A1X2H4R0"/>
<feature type="transmembrane region" description="Helical" evidence="7">
    <location>
        <begin position="66"/>
        <end position="89"/>
    </location>
</feature>
<accession>A0A1X2H4R0</accession>
<evidence type="ECO:0000313" key="9">
    <source>
        <dbReference type="EMBL" id="ORY93372.1"/>
    </source>
</evidence>
<dbReference type="PANTHER" id="PTHR12297:SF3">
    <property type="entry name" value="HIG1 DOMAIN FAMILY MEMBER 1A"/>
    <property type="match status" value="1"/>
</dbReference>
<evidence type="ECO:0000256" key="2">
    <source>
        <dbReference type="ARBA" id="ARBA00022692"/>
    </source>
</evidence>
<comment type="subcellular location">
    <subcellularLocation>
        <location evidence="1">Mitochondrion membrane</location>
    </subcellularLocation>
</comment>
<protein>
    <submittedName>
        <fullName evidence="9">Hypoxia induced protein conserved region-domain-containing protein</fullName>
    </submittedName>
</protein>
<evidence type="ECO:0000256" key="4">
    <source>
        <dbReference type="ARBA" id="ARBA00023128"/>
    </source>
</evidence>
<dbReference type="Gene3D" id="6.10.140.1320">
    <property type="match status" value="1"/>
</dbReference>
<evidence type="ECO:0000256" key="7">
    <source>
        <dbReference type="SAM" id="Phobius"/>
    </source>
</evidence>
<feature type="region of interest" description="Disordered" evidence="6">
    <location>
        <begin position="94"/>
        <end position="127"/>
    </location>
</feature>
<dbReference type="Proteomes" id="UP000242180">
    <property type="component" value="Unassembled WGS sequence"/>
</dbReference>
<keyword evidence="3 7" id="KW-1133">Transmembrane helix</keyword>
<dbReference type="EMBL" id="MCGN01000009">
    <property type="protein sequence ID" value="ORY93372.1"/>
    <property type="molecule type" value="Genomic_DNA"/>
</dbReference>
<dbReference type="OMA" id="MSQIMMR"/>
<dbReference type="STRING" id="13706.A0A1X2H4R0"/>
<keyword evidence="4" id="KW-0496">Mitochondrion</keyword>
<evidence type="ECO:0000256" key="1">
    <source>
        <dbReference type="ARBA" id="ARBA00004325"/>
    </source>
</evidence>
<evidence type="ECO:0000256" key="6">
    <source>
        <dbReference type="SAM" id="MobiDB-lite"/>
    </source>
</evidence>
<keyword evidence="10" id="KW-1185">Reference proteome</keyword>
<sequence>MVKEYSHEELERMRITMQGESAWDKMKRKSKEEPLVPAGVALTCFALTAATIGVKTGNKRYANNMFRLRVAAQGFTVLAMVGGSLWYTYKEQQQKKQQQQELEPNALPATPVSTPENTTTTDSKSSS</sequence>
<dbReference type="OrthoDB" id="6604018at2759"/>
<dbReference type="GO" id="GO:0031966">
    <property type="term" value="C:mitochondrial membrane"/>
    <property type="evidence" value="ECO:0007669"/>
    <property type="project" value="UniProtKB-SubCell"/>
</dbReference>
<reference evidence="9 10" key="1">
    <citation type="submission" date="2016-07" db="EMBL/GenBank/DDBJ databases">
        <title>Pervasive Adenine N6-methylation of Active Genes in Fungi.</title>
        <authorList>
            <consortium name="DOE Joint Genome Institute"/>
            <person name="Mondo S.J."/>
            <person name="Dannebaum R.O."/>
            <person name="Kuo R.C."/>
            <person name="Labutti K."/>
            <person name="Haridas S."/>
            <person name="Kuo A."/>
            <person name="Salamov A."/>
            <person name="Ahrendt S.R."/>
            <person name="Lipzen A."/>
            <person name="Sullivan W."/>
            <person name="Andreopoulos W.B."/>
            <person name="Clum A."/>
            <person name="Lindquist E."/>
            <person name="Daum C."/>
            <person name="Ramamoorthy G.K."/>
            <person name="Gryganskyi A."/>
            <person name="Culley D."/>
            <person name="Magnuson J.K."/>
            <person name="James T.Y."/>
            <person name="O'Malley M.A."/>
            <person name="Stajich J.E."/>
            <person name="Spatafora J.W."/>
            <person name="Visel A."/>
            <person name="Grigoriev I.V."/>
        </authorList>
    </citation>
    <scope>NUCLEOTIDE SEQUENCE [LARGE SCALE GENOMIC DNA]</scope>
    <source>
        <strain evidence="9 10">NRRL 2496</strain>
    </source>
</reference>
<evidence type="ECO:0000256" key="5">
    <source>
        <dbReference type="ARBA" id="ARBA00023136"/>
    </source>
</evidence>
<gene>
    <name evidence="9" type="ORF">BCR43DRAFT_496812</name>
</gene>
<evidence type="ECO:0000256" key="3">
    <source>
        <dbReference type="ARBA" id="ARBA00022989"/>
    </source>
</evidence>
<proteinExistence type="predicted"/>
<dbReference type="InterPro" id="IPR007667">
    <property type="entry name" value="Hypoxia_induced_domain"/>
</dbReference>
<evidence type="ECO:0000259" key="8">
    <source>
        <dbReference type="PROSITE" id="PS51503"/>
    </source>
</evidence>
<dbReference type="AlphaFoldDB" id="A0A1X2H4R0"/>
<keyword evidence="2 7" id="KW-0812">Transmembrane</keyword>
<name>A0A1X2H4R0_SYNRA</name>
<organism evidence="9 10">
    <name type="scientific">Syncephalastrum racemosum</name>
    <name type="common">Filamentous fungus</name>
    <dbReference type="NCBI Taxonomy" id="13706"/>
    <lineage>
        <taxon>Eukaryota</taxon>
        <taxon>Fungi</taxon>
        <taxon>Fungi incertae sedis</taxon>
        <taxon>Mucoromycota</taxon>
        <taxon>Mucoromycotina</taxon>
        <taxon>Mucoromycetes</taxon>
        <taxon>Mucorales</taxon>
        <taxon>Syncephalastraceae</taxon>
        <taxon>Syncephalastrum</taxon>
    </lineage>
</organism>
<evidence type="ECO:0000313" key="10">
    <source>
        <dbReference type="Proteomes" id="UP000242180"/>
    </source>
</evidence>
<comment type="caution">
    <text evidence="9">The sequence shown here is derived from an EMBL/GenBank/DDBJ whole genome shotgun (WGS) entry which is preliminary data.</text>
</comment>
<dbReference type="Pfam" id="PF04588">
    <property type="entry name" value="HIG_1_N"/>
    <property type="match status" value="1"/>
</dbReference>
<dbReference type="GO" id="GO:0097250">
    <property type="term" value="P:mitochondrial respirasome assembly"/>
    <property type="evidence" value="ECO:0007669"/>
    <property type="project" value="TreeGrafter"/>
</dbReference>
<keyword evidence="5 7" id="KW-0472">Membrane</keyword>
<dbReference type="PANTHER" id="PTHR12297">
    <property type="entry name" value="HYPOXIA-INDUCBILE GENE 1 HIG1 -RELATED"/>
    <property type="match status" value="1"/>
</dbReference>
<feature type="domain" description="HIG1" evidence="8">
    <location>
        <begin position="7"/>
        <end position="98"/>
    </location>
</feature>
<dbReference type="InterPro" id="IPR050355">
    <property type="entry name" value="RCF1"/>
</dbReference>
<dbReference type="PROSITE" id="PS51503">
    <property type="entry name" value="HIG1"/>
    <property type="match status" value="1"/>
</dbReference>
<feature type="transmembrane region" description="Helical" evidence="7">
    <location>
        <begin position="35"/>
        <end position="54"/>
    </location>
</feature>
<feature type="compositionally biased region" description="Low complexity" evidence="6">
    <location>
        <begin position="110"/>
        <end position="121"/>
    </location>
</feature>